<dbReference type="AlphaFoldDB" id="A0ABD3HFP2"/>
<dbReference type="PANTHER" id="PTHR35754">
    <property type="entry name" value="ATP SYNTHASE SUBUNIT B"/>
    <property type="match status" value="1"/>
</dbReference>
<accession>A0ABD3HFP2</accession>
<keyword evidence="2" id="KW-1185">Reference proteome</keyword>
<dbReference type="CDD" id="cd00385">
    <property type="entry name" value="Isoprenoid_Biosyn_C1"/>
    <property type="match status" value="1"/>
</dbReference>
<evidence type="ECO:0000313" key="1">
    <source>
        <dbReference type="EMBL" id="KAL3689716.1"/>
    </source>
</evidence>
<reference evidence="1 2" key="1">
    <citation type="submission" date="2024-09" db="EMBL/GenBank/DDBJ databases">
        <title>Chromosome-scale assembly of Riccia sorocarpa.</title>
        <authorList>
            <person name="Paukszto L."/>
        </authorList>
    </citation>
    <scope>NUCLEOTIDE SEQUENCE [LARGE SCALE GENOMIC DNA]</scope>
    <source>
        <strain evidence="1">LP-2024</strain>
        <tissue evidence="1">Aerial parts of the thallus</tissue>
    </source>
</reference>
<organism evidence="1 2">
    <name type="scientific">Riccia sorocarpa</name>
    <dbReference type="NCBI Taxonomy" id="122646"/>
    <lineage>
        <taxon>Eukaryota</taxon>
        <taxon>Viridiplantae</taxon>
        <taxon>Streptophyta</taxon>
        <taxon>Embryophyta</taxon>
        <taxon>Marchantiophyta</taxon>
        <taxon>Marchantiopsida</taxon>
        <taxon>Marchantiidae</taxon>
        <taxon>Marchantiales</taxon>
        <taxon>Ricciaceae</taxon>
        <taxon>Riccia</taxon>
    </lineage>
</organism>
<sequence length="400" mass="46252">MTRKLGKCNHEKEVTVTSEEQSWMVLTPELSRTVIQNKQCDKFLIQNKQSDNSVPLCTILTRREVTQGIRDGSSPPLATLSYTDSRRSEPLSIGLRAMEKANTILEDFCRTYFMFHDMDVTDPHHIFRYLPILYFTEAVIYQLDEENEAKLEPPQIMVTESSSSDPATQHHPGKMAVTYSDDEMQTYSDEQKEADPFNALRQLLISKRLMTEKIELEFKNGVEYWRLERKLTESLKLDKPVTEEEVFRTMMLRSSDYRILYHILCALSHRPLDEDRLEFLSVAELLGEVADDLLDYEEDVLKNTFNLLRMLVHTYGPTEAPTRLAEFLSAQEKRYQELFENLEPGLQKRFQKRCGEGRGSSASGNLGSMTIPPLIVDEDAFRNQVRYNSIVRHAVAVNTM</sequence>
<dbReference type="PANTHER" id="PTHR35754:SF2">
    <property type="entry name" value="ATP SYNTHASE SUBUNIT B"/>
    <property type="match status" value="1"/>
</dbReference>
<dbReference type="EMBL" id="JBJQOH010000004">
    <property type="protein sequence ID" value="KAL3689716.1"/>
    <property type="molecule type" value="Genomic_DNA"/>
</dbReference>
<evidence type="ECO:0000313" key="2">
    <source>
        <dbReference type="Proteomes" id="UP001633002"/>
    </source>
</evidence>
<comment type="caution">
    <text evidence="1">The sequence shown here is derived from an EMBL/GenBank/DDBJ whole genome shotgun (WGS) entry which is preliminary data.</text>
</comment>
<dbReference type="Proteomes" id="UP001633002">
    <property type="component" value="Unassembled WGS sequence"/>
</dbReference>
<proteinExistence type="predicted"/>
<gene>
    <name evidence="1" type="ORF">R1sor_016025</name>
</gene>
<protein>
    <submittedName>
        <fullName evidence="1">Uncharacterized protein</fullName>
    </submittedName>
</protein>
<name>A0ABD3HFP2_9MARC</name>